<reference evidence="8" key="1">
    <citation type="submission" date="2014-11" db="EMBL/GenBank/DDBJ databases">
        <title>Hymenobacter sp. DG25B genome submission.</title>
        <authorList>
            <person name="Jung H.-Y."/>
            <person name="Kim M.K."/>
            <person name="Srinivasan S."/>
            <person name="Lim S."/>
        </authorList>
    </citation>
    <scope>NUCLEOTIDE SEQUENCE [LARGE SCALE GENOMIC DNA]</scope>
    <source>
        <strain evidence="8">DY59</strain>
    </source>
</reference>
<dbReference type="InterPro" id="IPR002104">
    <property type="entry name" value="Integrase_catalytic"/>
</dbReference>
<feature type="domain" description="Tyr recombinase" evidence="5">
    <location>
        <begin position="145"/>
        <end position="338"/>
    </location>
</feature>
<dbReference type="InterPro" id="IPR013762">
    <property type="entry name" value="Integrase-like_cat_sf"/>
</dbReference>
<dbReference type="AlphaFoldDB" id="A0A0A7KG46"/>
<evidence type="ECO:0000259" key="6">
    <source>
        <dbReference type="PROSITE" id="PS51900"/>
    </source>
</evidence>
<evidence type="ECO:0000256" key="3">
    <source>
        <dbReference type="ARBA" id="ARBA00023172"/>
    </source>
</evidence>
<dbReference type="InterPro" id="IPR010998">
    <property type="entry name" value="Integrase_recombinase_N"/>
</dbReference>
<proteinExistence type="predicted"/>
<dbReference type="Gene3D" id="1.10.150.130">
    <property type="match status" value="1"/>
</dbReference>
<dbReference type="PROSITE" id="PS51898">
    <property type="entry name" value="TYR_RECOMBINASE"/>
    <property type="match status" value="1"/>
</dbReference>
<dbReference type="KEGG" id="dsw:QR90_08010"/>
<dbReference type="Gene3D" id="1.10.443.10">
    <property type="entry name" value="Intergrase catalytic core"/>
    <property type="match status" value="1"/>
</dbReference>
<dbReference type="GO" id="GO:0006310">
    <property type="term" value="P:DNA recombination"/>
    <property type="evidence" value="ECO:0007669"/>
    <property type="project" value="UniProtKB-KW"/>
</dbReference>
<dbReference type="SUPFAM" id="SSF56349">
    <property type="entry name" value="DNA breaking-rejoining enzymes"/>
    <property type="match status" value="1"/>
</dbReference>
<dbReference type="PANTHER" id="PTHR30349">
    <property type="entry name" value="PHAGE INTEGRASE-RELATED"/>
    <property type="match status" value="1"/>
</dbReference>
<dbReference type="EMBL" id="CP010028">
    <property type="protein sequence ID" value="AIZ45070.1"/>
    <property type="molecule type" value="Genomic_DNA"/>
</dbReference>
<dbReference type="GO" id="GO:0015074">
    <property type="term" value="P:DNA integration"/>
    <property type="evidence" value="ECO:0007669"/>
    <property type="project" value="UniProtKB-KW"/>
</dbReference>
<organism evidence="7 8">
    <name type="scientific">Deinococcus radiopugnans</name>
    <dbReference type="NCBI Taxonomy" id="57497"/>
    <lineage>
        <taxon>Bacteria</taxon>
        <taxon>Thermotogati</taxon>
        <taxon>Deinococcota</taxon>
        <taxon>Deinococci</taxon>
        <taxon>Deinococcales</taxon>
        <taxon>Deinococcaceae</taxon>
        <taxon>Deinococcus</taxon>
    </lineage>
</organism>
<sequence length="348" mass="38257">MTEGALVLASRWSNAANRRREGLRAAHEQNADALTDLLVTYMRLKSSRGARVSQLTLDHYCESVRRFLAFTGPPESPERALNQLAAEDFEVWMLTMQQASLSASSIKRHLYGVRNLMKALVWAGALASDPSAGVRPPSDTTPAHAKKQALSVARYAELLALPASMHPGDTLRAHRDTLLLELGGSLGLRAAELVGLNATDIDLNERQLRVLGKGSKGRTVPMTARVERSLRLWLMSRSSLQALNKLETPALLVSLSGRNYGGRLTTKGARTIAATYYQELGLAPELWGLHTLRRTAGTHLYRATRDLHVVADVLGHASVNTSAIYAKMDTEVRREAMEAMERLRDSND</sequence>
<keyword evidence="3" id="KW-0233">DNA recombination</keyword>
<dbReference type="HOGENOM" id="CLU_027562_5_0_0"/>
<dbReference type="Pfam" id="PF00589">
    <property type="entry name" value="Phage_integrase"/>
    <property type="match status" value="1"/>
</dbReference>
<dbReference type="GO" id="GO:0003677">
    <property type="term" value="F:DNA binding"/>
    <property type="evidence" value="ECO:0007669"/>
    <property type="project" value="UniProtKB-UniRule"/>
</dbReference>
<dbReference type="InterPro" id="IPR004107">
    <property type="entry name" value="Integrase_SAM-like_N"/>
</dbReference>
<evidence type="ECO:0000313" key="8">
    <source>
        <dbReference type="Proteomes" id="UP000030634"/>
    </source>
</evidence>
<dbReference type="InterPro" id="IPR011010">
    <property type="entry name" value="DNA_brk_join_enz"/>
</dbReference>
<dbReference type="InterPro" id="IPR050090">
    <property type="entry name" value="Tyrosine_recombinase_XerCD"/>
</dbReference>
<dbReference type="Proteomes" id="UP000030634">
    <property type="component" value="Chromosome"/>
</dbReference>
<gene>
    <name evidence="7" type="ORF">QR90_08010</name>
</gene>
<evidence type="ECO:0000256" key="4">
    <source>
        <dbReference type="PROSITE-ProRule" id="PRU01248"/>
    </source>
</evidence>
<dbReference type="InterPro" id="IPR044068">
    <property type="entry name" value="CB"/>
</dbReference>
<name>A0A0A7KG46_9DEIO</name>
<dbReference type="Pfam" id="PF02899">
    <property type="entry name" value="Phage_int_SAM_1"/>
    <property type="match status" value="1"/>
</dbReference>
<protein>
    <submittedName>
        <fullName evidence="7">Integrase</fullName>
    </submittedName>
</protein>
<evidence type="ECO:0000256" key="1">
    <source>
        <dbReference type="ARBA" id="ARBA00022908"/>
    </source>
</evidence>
<feature type="domain" description="Core-binding (CB)" evidence="6">
    <location>
        <begin position="32"/>
        <end position="121"/>
    </location>
</feature>
<accession>A0A0A7KG46</accession>
<keyword evidence="1" id="KW-0229">DNA integration</keyword>
<dbReference type="PROSITE" id="PS51900">
    <property type="entry name" value="CB"/>
    <property type="match status" value="1"/>
</dbReference>
<dbReference type="STRING" id="1182571.QR90_08010"/>
<dbReference type="RefSeq" id="WP_039683693.1">
    <property type="nucleotide sequence ID" value="NZ_CP010028.1"/>
</dbReference>
<keyword evidence="2 4" id="KW-0238">DNA-binding</keyword>
<dbReference type="PANTHER" id="PTHR30349:SF81">
    <property type="entry name" value="TYROSINE RECOMBINASE XERC"/>
    <property type="match status" value="1"/>
</dbReference>
<evidence type="ECO:0000256" key="2">
    <source>
        <dbReference type="ARBA" id="ARBA00023125"/>
    </source>
</evidence>
<evidence type="ECO:0000313" key="7">
    <source>
        <dbReference type="EMBL" id="AIZ45070.1"/>
    </source>
</evidence>
<evidence type="ECO:0000259" key="5">
    <source>
        <dbReference type="PROSITE" id="PS51898"/>
    </source>
</evidence>